<name>A0ABQ9EH76_TEGGR</name>
<evidence type="ECO:0000313" key="9">
    <source>
        <dbReference type="Proteomes" id="UP001217089"/>
    </source>
</evidence>
<protein>
    <recommendedName>
        <fullName evidence="7">Protein naked cuticle homolog</fullName>
    </recommendedName>
</protein>
<comment type="similarity">
    <text evidence="1 7">Belongs to the NKD family.</text>
</comment>
<organism evidence="8 9">
    <name type="scientific">Tegillarca granosa</name>
    <name type="common">Malaysian cockle</name>
    <name type="synonym">Anadara granosa</name>
    <dbReference type="NCBI Taxonomy" id="220873"/>
    <lineage>
        <taxon>Eukaryota</taxon>
        <taxon>Metazoa</taxon>
        <taxon>Spiralia</taxon>
        <taxon>Lophotrochozoa</taxon>
        <taxon>Mollusca</taxon>
        <taxon>Bivalvia</taxon>
        <taxon>Autobranchia</taxon>
        <taxon>Pteriomorphia</taxon>
        <taxon>Arcoida</taxon>
        <taxon>Arcoidea</taxon>
        <taxon>Arcidae</taxon>
        <taxon>Tegillarca</taxon>
    </lineage>
</organism>
<dbReference type="SUPFAM" id="SSF47473">
    <property type="entry name" value="EF-hand"/>
    <property type="match status" value="1"/>
</dbReference>
<dbReference type="EMBL" id="JARBDR010000917">
    <property type="protein sequence ID" value="KAJ8302890.1"/>
    <property type="molecule type" value="Genomic_DNA"/>
</dbReference>
<evidence type="ECO:0000256" key="6">
    <source>
        <dbReference type="ARBA" id="ARBA00023136"/>
    </source>
</evidence>
<evidence type="ECO:0000256" key="1">
    <source>
        <dbReference type="ARBA" id="ARBA00007081"/>
    </source>
</evidence>
<dbReference type="InterPro" id="IPR040140">
    <property type="entry name" value="Nkd-like"/>
</dbReference>
<gene>
    <name evidence="8" type="ORF">KUTeg_019286</name>
</gene>
<evidence type="ECO:0000256" key="5">
    <source>
        <dbReference type="ARBA" id="ARBA00022723"/>
    </source>
</evidence>
<keyword evidence="4 7" id="KW-0879">Wnt signaling pathway</keyword>
<keyword evidence="5" id="KW-0479">Metal-binding</keyword>
<reference evidence="8 9" key="1">
    <citation type="submission" date="2022-12" db="EMBL/GenBank/DDBJ databases">
        <title>Chromosome-level genome of Tegillarca granosa.</title>
        <authorList>
            <person name="Kim J."/>
        </authorList>
    </citation>
    <scope>NUCLEOTIDE SEQUENCE [LARGE SCALE GENOMIC DNA]</scope>
    <source>
        <strain evidence="8">Teg-2019</strain>
        <tissue evidence="8">Adductor muscle</tissue>
    </source>
</reference>
<dbReference type="Gene3D" id="1.10.238.10">
    <property type="entry name" value="EF-hand"/>
    <property type="match status" value="2"/>
</dbReference>
<comment type="subcellular location">
    <subcellularLocation>
        <location evidence="7">Cell membrane</location>
    </subcellularLocation>
    <subcellularLocation>
        <location evidence="7">Cytoplasm</location>
    </subcellularLocation>
</comment>
<sequence>MYQKLCYYYLLLLDTFNQQKFAWKVYVKMGKQSSKHAECILNSQINKALEEQIWKSKTGFNLANYNMDNSISELSISLEEKQDNNIPLRVELPPQKMDTDTAKILMFDQGDLEKKDKDNKNEDSRLNIEEFECGVQFEGTENNKQEWAFTLYDFDGHGKITKEKK</sequence>
<evidence type="ECO:0000256" key="7">
    <source>
        <dbReference type="RuleBase" id="RU367060"/>
    </source>
</evidence>
<keyword evidence="2 7" id="KW-1003">Cell membrane</keyword>
<evidence type="ECO:0000256" key="2">
    <source>
        <dbReference type="ARBA" id="ARBA00022475"/>
    </source>
</evidence>
<evidence type="ECO:0000256" key="4">
    <source>
        <dbReference type="ARBA" id="ARBA00022687"/>
    </source>
</evidence>
<keyword evidence="3" id="KW-0963">Cytoplasm</keyword>
<keyword evidence="6" id="KW-0472">Membrane</keyword>
<comment type="caution">
    <text evidence="8">The sequence shown here is derived from an EMBL/GenBank/DDBJ whole genome shotgun (WGS) entry which is preliminary data.</text>
</comment>
<dbReference type="PANTHER" id="PTHR22611">
    <property type="entry name" value="PROTEIN NAKED CUTICLE"/>
    <property type="match status" value="1"/>
</dbReference>
<comment type="function">
    <text evidence="7">Cell autonomous antagonist of the canonical Wnt signaling pathway.</text>
</comment>
<dbReference type="PANTHER" id="PTHR22611:SF9">
    <property type="entry name" value="PROTEIN NAKED CUTICLE"/>
    <property type="match status" value="1"/>
</dbReference>
<evidence type="ECO:0000313" key="8">
    <source>
        <dbReference type="EMBL" id="KAJ8302890.1"/>
    </source>
</evidence>
<keyword evidence="9" id="KW-1185">Reference proteome</keyword>
<evidence type="ECO:0000256" key="3">
    <source>
        <dbReference type="ARBA" id="ARBA00022490"/>
    </source>
</evidence>
<accession>A0ABQ9EH76</accession>
<dbReference type="Proteomes" id="UP001217089">
    <property type="component" value="Unassembled WGS sequence"/>
</dbReference>
<proteinExistence type="inferred from homology"/>
<dbReference type="InterPro" id="IPR011992">
    <property type="entry name" value="EF-hand-dom_pair"/>
</dbReference>